<protein>
    <submittedName>
        <fullName evidence="1">Uncharacterized protein</fullName>
    </submittedName>
</protein>
<name>A0A2P2NFU2_RHIMU</name>
<proteinExistence type="predicted"/>
<accession>A0A2P2NFU2</accession>
<dbReference type="EMBL" id="GGEC01060806">
    <property type="protein sequence ID" value="MBX41290.1"/>
    <property type="molecule type" value="Transcribed_RNA"/>
</dbReference>
<reference evidence="1" key="1">
    <citation type="submission" date="2018-02" db="EMBL/GenBank/DDBJ databases">
        <title>Rhizophora mucronata_Transcriptome.</title>
        <authorList>
            <person name="Meera S.P."/>
            <person name="Sreeshan A."/>
            <person name="Augustine A."/>
        </authorList>
    </citation>
    <scope>NUCLEOTIDE SEQUENCE</scope>
    <source>
        <tissue evidence="1">Leaf</tissue>
    </source>
</reference>
<organism evidence="1">
    <name type="scientific">Rhizophora mucronata</name>
    <name type="common">Asiatic mangrove</name>
    <dbReference type="NCBI Taxonomy" id="61149"/>
    <lineage>
        <taxon>Eukaryota</taxon>
        <taxon>Viridiplantae</taxon>
        <taxon>Streptophyta</taxon>
        <taxon>Embryophyta</taxon>
        <taxon>Tracheophyta</taxon>
        <taxon>Spermatophyta</taxon>
        <taxon>Magnoliopsida</taxon>
        <taxon>eudicotyledons</taxon>
        <taxon>Gunneridae</taxon>
        <taxon>Pentapetalae</taxon>
        <taxon>rosids</taxon>
        <taxon>fabids</taxon>
        <taxon>Malpighiales</taxon>
        <taxon>Rhizophoraceae</taxon>
        <taxon>Rhizophora</taxon>
    </lineage>
</organism>
<dbReference type="AlphaFoldDB" id="A0A2P2NFU2"/>
<sequence length="24" mass="2783">MHSKLLHHPLRIIEAGELVCFLIL</sequence>
<evidence type="ECO:0000313" key="1">
    <source>
        <dbReference type="EMBL" id="MBX41290.1"/>
    </source>
</evidence>